<dbReference type="Pfam" id="PF12945">
    <property type="entry name" value="PilZNR"/>
    <property type="match status" value="1"/>
</dbReference>
<comment type="caution">
    <text evidence="3">The sequence shown here is derived from an EMBL/GenBank/DDBJ whole genome shotgun (WGS) entry which is preliminary data.</text>
</comment>
<feature type="domain" description="Type III secretion system flagellar brake protein YcgR PilZN" evidence="2">
    <location>
        <begin position="4"/>
        <end position="93"/>
    </location>
</feature>
<accession>A0A934J827</accession>
<reference evidence="3" key="1">
    <citation type="submission" date="2020-12" db="EMBL/GenBank/DDBJ databases">
        <authorList>
            <person name="Huq M.A."/>
        </authorList>
    </citation>
    <scope>NUCLEOTIDE SEQUENCE</scope>
    <source>
        <strain evidence="3">MAHUQ-46</strain>
    </source>
</reference>
<evidence type="ECO:0000313" key="4">
    <source>
        <dbReference type="Proteomes" id="UP000640274"/>
    </source>
</evidence>
<feature type="domain" description="PilZ" evidence="1">
    <location>
        <begin position="102"/>
        <end position="209"/>
    </location>
</feature>
<evidence type="ECO:0000259" key="1">
    <source>
        <dbReference type="Pfam" id="PF07238"/>
    </source>
</evidence>
<evidence type="ECO:0000259" key="2">
    <source>
        <dbReference type="Pfam" id="PF12945"/>
    </source>
</evidence>
<dbReference type="InterPro" id="IPR009875">
    <property type="entry name" value="PilZ_domain"/>
</dbReference>
<sequence>MQPKVNQILYLQVASADEEASKINYKARIADYREQDLLIEVPINEENGKLKKLYLGDELSAYFLNENGVKHYFNSHVLGFREDVIKLISIRKPDPDQVTKVQRRSFFRVPAELELAVKLPDQTRFLAYTDDVGGGGISFLADGKWQVKEGETLECWMLLSYKNGSLDHSGFVSEVVRVEKLESGRIQVMCKFAQINDSERQRIIRYCFERQLDFRNR</sequence>
<dbReference type="EMBL" id="JAELUP010000103">
    <property type="protein sequence ID" value="MBJ6363499.1"/>
    <property type="molecule type" value="Genomic_DNA"/>
</dbReference>
<keyword evidence="3" id="KW-0966">Cell projection</keyword>
<dbReference type="Proteomes" id="UP000640274">
    <property type="component" value="Unassembled WGS sequence"/>
</dbReference>
<gene>
    <name evidence="3" type="ORF">JFN88_20025</name>
</gene>
<proteinExistence type="predicted"/>
<dbReference type="Gene3D" id="2.40.10.220">
    <property type="entry name" value="predicted glycosyltransferase like domains"/>
    <property type="match status" value="1"/>
</dbReference>
<protein>
    <submittedName>
        <fullName evidence="3">Flagellar brake domain-containing protein</fullName>
    </submittedName>
</protein>
<organism evidence="3 4">
    <name type="scientific">Paenibacillus roseus</name>
    <dbReference type="NCBI Taxonomy" id="2798579"/>
    <lineage>
        <taxon>Bacteria</taxon>
        <taxon>Bacillati</taxon>
        <taxon>Bacillota</taxon>
        <taxon>Bacilli</taxon>
        <taxon>Bacillales</taxon>
        <taxon>Paenibacillaceae</taxon>
        <taxon>Paenibacillus</taxon>
    </lineage>
</organism>
<dbReference type="Pfam" id="PF07238">
    <property type="entry name" value="PilZ"/>
    <property type="match status" value="1"/>
</dbReference>
<name>A0A934J827_9BACL</name>
<dbReference type="GO" id="GO:0035438">
    <property type="term" value="F:cyclic-di-GMP binding"/>
    <property type="evidence" value="ECO:0007669"/>
    <property type="project" value="InterPro"/>
</dbReference>
<keyword evidence="3" id="KW-0282">Flagellum</keyword>
<dbReference type="InterPro" id="IPR009926">
    <property type="entry name" value="T3SS_YcgR_PilZN"/>
</dbReference>
<keyword evidence="4" id="KW-1185">Reference proteome</keyword>
<dbReference type="AlphaFoldDB" id="A0A934J827"/>
<dbReference type="RefSeq" id="WP_199021039.1">
    <property type="nucleotide sequence ID" value="NZ_JAELUP010000103.1"/>
</dbReference>
<keyword evidence="3" id="KW-0969">Cilium</keyword>
<evidence type="ECO:0000313" key="3">
    <source>
        <dbReference type="EMBL" id="MBJ6363499.1"/>
    </source>
</evidence>